<accession>A0A8K0GZP3</accession>
<gene>
    <name evidence="1" type="ORF">FNV43_RR16929</name>
</gene>
<evidence type="ECO:0000313" key="2">
    <source>
        <dbReference type="Proteomes" id="UP000796880"/>
    </source>
</evidence>
<evidence type="ECO:0000313" key="1">
    <source>
        <dbReference type="EMBL" id="KAF3443009.1"/>
    </source>
</evidence>
<protein>
    <submittedName>
        <fullName evidence="1">Uncharacterized protein</fullName>
    </submittedName>
</protein>
<dbReference type="EMBL" id="VOIH02000007">
    <property type="protein sequence ID" value="KAF3443009.1"/>
    <property type="molecule type" value="Genomic_DNA"/>
</dbReference>
<dbReference type="Proteomes" id="UP000796880">
    <property type="component" value="Unassembled WGS sequence"/>
</dbReference>
<reference evidence="1" key="1">
    <citation type="submission" date="2020-03" db="EMBL/GenBank/DDBJ databases">
        <title>A high-quality chromosome-level genome assembly of a woody plant with both climbing and erect habits, Rhamnella rubrinervis.</title>
        <authorList>
            <person name="Lu Z."/>
            <person name="Yang Y."/>
            <person name="Zhu X."/>
            <person name="Sun Y."/>
        </authorList>
    </citation>
    <scope>NUCLEOTIDE SEQUENCE</scope>
    <source>
        <strain evidence="1">BYM</strain>
        <tissue evidence="1">Leaf</tissue>
    </source>
</reference>
<dbReference type="AlphaFoldDB" id="A0A8K0GZP3"/>
<sequence length="180" mass="20340">MYIGFMLIKGFQVGSSAGVSDVREKSGAPVVVQRVLDFFRDHGSVKAGCTMDLNVSPQAQEVSFFFPVVALFKIANYVNKSIDRFNGLRREVVTELSLRVSQIPNQPRKRSILSILRDSNSTRTARRSTLNFPFHDSTEDPHGWLYARNNISKFKLYPGLVNKGNFAFHLKELLYKGHDG</sequence>
<proteinExistence type="predicted"/>
<organism evidence="1 2">
    <name type="scientific">Rhamnella rubrinervis</name>
    <dbReference type="NCBI Taxonomy" id="2594499"/>
    <lineage>
        <taxon>Eukaryota</taxon>
        <taxon>Viridiplantae</taxon>
        <taxon>Streptophyta</taxon>
        <taxon>Embryophyta</taxon>
        <taxon>Tracheophyta</taxon>
        <taxon>Spermatophyta</taxon>
        <taxon>Magnoliopsida</taxon>
        <taxon>eudicotyledons</taxon>
        <taxon>Gunneridae</taxon>
        <taxon>Pentapetalae</taxon>
        <taxon>rosids</taxon>
        <taxon>fabids</taxon>
        <taxon>Rosales</taxon>
        <taxon>Rhamnaceae</taxon>
        <taxon>rhamnoid group</taxon>
        <taxon>Rhamneae</taxon>
        <taxon>Rhamnella</taxon>
    </lineage>
</organism>
<keyword evidence="2" id="KW-1185">Reference proteome</keyword>
<comment type="caution">
    <text evidence="1">The sequence shown here is derived from an EMBL/GenBank/DDBJ whole genome shotgun (WGS) entry which is preliminary data.</text>
</comment>
<name>A0A8K0GZP3_9ROSA</name>